<dbReference type="InterPro" id="IPR051686">
    <property type="entry name" value="Lipoprotein_DolP"/>
</dbReference>
<sequence>MPLPASPPAPVERLADDDITTAVERFIFTKKGMAAPLIEVVTHDGIVELTGFAGTLLERERATALAQAVRGVRGVINEVIIRAPDVPDPALRSAVDAALARDPATTGYNVRCHASCGEVTVEGAVQSWAEQQLVLQALRGVRGVTAIHNKLDVHRGEITNSDSEITVQIRELLNWDIRVQSELVSIRTAHGVVHLAGTVGTPAERDFAVATAYQAGATHVNARDLFVARWALDKSLRREKFVRRADEDVAQAVRDALRLDPRVRAFGPTVRVRDGVATLAGAVSNLLAQQAAERDAENIVGVREVHNLLQVATHYPAPDAATQQHIKAALACDAYVSPYAFTVNVSNGKVQLYGTVNTHFEQERAADVAASVAGVVTLDNHVQHGPAATPAARRSGAAGHPEPDHALEQRLRNHYYWSALLHDQDLDIRVREGRVTLIGTVDTHWQRRIAAQQARACGARDVNNHLRLAAWGRGGPC</sequence>
<feature type="domain" description="BON" evidence="2">
    <location>
        <begin position="87"/>
        <end position="155"/>
    </location>
</feature>
<dbReference type="RefSeq" id="WP_111476734.1">
    <property type="nucleotide sequence ID" value="NZ_QHKM01000001.1"/>
</dbReference>
<evidence type="ECO:0000256" key="1">
    <source>
        <dbReference type="SAM" id="MobiDB-lite"/>
    </source>
</evidence>
<dbReference type="AlphaFoldDB" id="A0A328BY07"/>
<evidence type="ECO:0000313" key="3">
    <source>
        <dbReference type="EMBL" id="RAK69998.1"/>
    </source>
</evidence>
<dbReference type="InterPro" id="IPR014004">
    <property type="entry name" value="Transpt-assoc_nodulatn_dom_bac"/>
</dbReference>
<organism evidence="3 4">
    <name type="scientific">Hymenobacter edaphi</name>
    <dbReference type="NCBI Taxonomy" id="2211146"/>
    <lineage>
        <taxon>Bacteria</taxon>
        <taxon>Pseudomonadati</taxon>
        <taxon>Bacteroidota</taxon>
        <taxon>Cytophagia</taxon>
        <taxon>Cytophagales</taxon>
        <taxon>Hymenobacteraceae</taxon>
        <taxon>Hymenobacter</taxon>
    </lineage>
</organism>
<dbReference type="PROSITE" id="PS50914">
    <property type="entry name" value="BON"/>
    <property type="match status" value="5"/>
</dbReference>
<dbReference type="PANTHER" id="PTHR34606:SF15">
    <property type="entry name" value="BON DOMAIN-CONTAINING PROTEIN"/>
    <property type="match status" value="1"/>
</dbReference>
<reference evidence="4" key="1">
    <citation type="submission" date="2018-05" db="EMBL/GenBank/DDBJ databases">
        <authorList>
            <person name="Nie L."/>
        </authorList>
    </citation>
    <scope>NUCLEOTIDE SEQUENCE [LARGE SCALE GENOMIC DNA]</scope>
    <source>
        <strain evidence="4">NL</strain>
    </source>
</reference>
<feature type="region of interest" description="Disordered" evidence="1">
    <location>
        <begin position="385"/>
        <end position="404"/>
    </location>
</feature>
<dbReference type="PANTHER" id="PTHR34606">
    <property type="entry name" value="BON DOMAIN-CONTAINING PROTEIN"/>
    <property type="match status" value="1"/>
</dbReference>
<evidence type="ECO:0000259" key="2">
    <source>
        <dbReference type="PROSITE" id="PS50914"/>
    </source>
</evidence>
<feature type="domain" description="BON" evidence="2">
    <location>
        <begin position="403"/>
        <end position="470"/>
    </location>
</feature>
<dbReference type="Pfam" id="PF04972">
    <property type="entry name" value="BON"/>
    <property type="match status" value="6"/>
</dbReference>
<dbReference type="SMART" id="SM00749">
    <property type="entry name" value="BON"/>
    <property type="match status" value="6"/>
</dbReference>
<proteinExistence type="predicted"/>
<feature type="domain" description="BON" evidence="2">
    <location>
        <begin position="318"/>
        <end position="386"/>
    </location>
</feature>
<comment type="caution">
    <text evidence="3">The sequence shown here is derived from an EMBL/GenBank/DDBJ whole genome shotgun (WGS) entry which is preliminary data.</text>
</comment>
<dbReference type="OrthoDB" id="863206at2"/>
<feature type="domain" description="BON" evidence="2">
    <location>
        <begin position="15"/>
        <end position="83"/>
    </location>
</feature>
<keyword evidence="4" id="KW-1185">Reference proteome</keyword>
<accession>A0A328BY07</accession>
<feature type="domain" description="BON" evidence="2">
    <location>
        <begin position="245"/>
        <end position="313"/>
    </location>
</feature>
<gene>
    <name evidence="3" type="ORF">DLM85_03865</name>
</gene>
<name>A0A328BY07_9BACT</name>
<dbReference type="Proteomes" id="UP000248553">
    <property type="component" value="Unassembled WGS sequence"/>
</dbReference>
<dbReference type="Gene3D" id="3.30.1340.30">
    <property type="match status" value="5"/>
</dbReference>
<dbReference type="EMBL" id="QHKM01000001">
    <property type="protein sequence ID" value="RAK69998.1"/>
    <property type="molecule type" value="Genomic_DNA"/>
</dbReference>
<evidence type="ECO:0000313" key="4">
    <source>
        <dbReference type="Proteomes" id="UP000248553"/>
    </source>
</evidence>
<protein>
    <recommendedName>
        <fullName evidence="2">BON domain-containing protein</fullName>
    </recommendedName>
</protein>
<feature type="compositionally biased region" description="Low complexity" evidence="1">
    <location>
        <begin position="385"/>
        <end position="399"/>
    </location>
</feature>
<dbReference type="InterPro" id="IPR007055">
    <property type="entry name" value="BON_dom"/>
</dbReference>